<dbReference type="InterPro" id="IPR041118">
    <property type="entry name" value="Rx_N"/>
</dbReference>
<sequence>MATGAIGSLLPKLFKLLKEEYGLQKGVREKIDSLSRELEVAQALLRKVGDVPSDQVDDLVRLWARDVRDASYDMEDIVDTFLVRVDAPEPTEPDPHVLRRLRKKVSKLFKKSKARRKISIMIQDMNNKFKEVEARHAKGTVHEIAGRLVAATKIDPRLENLYKRVTELVGIEGPRDELIDKLSLGGDSGVFHKKMKIVSLVGVGGLGKTTLAKAVYDHLKPRFKQGAFVPVGQNPDVKKVLRSVLIDLDKQKYRKSDMLMLDNKQLMDELKEFVEEKSS</sequence>
<keyword evidence="2" id="KW-0433">Leucine-rich repeat</keyword>
<evidence type="ECO:0000313" key="8">
    <source>
        <dbReference type="EMBL" id="WVZ96520.1"/>
    </source>
</evidence>
<feature type="domain" description="NB-ARC" evidence="6">
    <location>
        <begin position="178"/>
        <end position="277"/>
    </location>
</feature>
<evidence type="ECO:0000256" key="3">
    <source>
        <dbReference type="ARBA" id="ARBA00022737"/>
    </source>
</evidence>
<protein>
    <submittedName>
        <fullName evidence="8">Uncharacterized protein</fullName>
    </submittedName>
</protein>
<name>A0AAQ3XFN0_PASNO</name>
<dbReference type="CDD" id="cd14798">
    <property type="entry name" value="RX-CC_like"/>
    <property type="match status" value="1"/>
</dbReference>
<dbReference type="PANTHER" id="PTHR19338">
    <property type="entry name" value="TRANSLOCASE OF INNER MITOCHONDRIAL MEMBRANE 13 HOMOLOG"/>
    <property type="match status" value="1"/>
</dbReference>
<dbReference type="PANTHER" id="PTHR19338:SF75">
    <property type="entry name" value="OS08G0170100 PROTEIN"/>
    <property type="match status" value="1"/>
</dbReference>
<dbReference type="GO" id="GO:0043531">
    <property type="term" value="F:ADP binding"/>
    <property type="evidence" value="ECO:0007669"/>
    <property type="project" value="InterPro"/>
</dbReference>
<feature type="domain" description="Disease resistance N-terminal" evidence="7">
    <location>
        <begin position="5"/>
        <end position="94"/>
    </location>
</feature>
<dbReference type="GO" id="GO:0006952">
    <property type="term" value="P:defense response"/>
    <property type="evidence" value="ECO:0007669"/>
    <property type="project" value="UniProtKB-KW"/>
</dbReference>
<dbReference type="Gene3D" id="3.40.50.300">
    <property type="entry name" value="P-loop containing nucleotide triphosphate hydrolases"/>
    <property type="match status" value="1"/>
</dbReference>
<dbReference type="AlphaFoldDB" id="A0AAQ3XFN0"/>
<dbReference type="Pfam" id="PF00931">
    <property type="entry name" value="NB-ARC"/>
    <property type="match status" value="1"/>
</dbReference>
<evidence type="ECO:0000256" key="1">
    <source>
        <dbReference type="ARBA" id="ARBA00008894"/>
    </source>
</evidence>
<keyword evidence="5" id="KW-0611">Plant defense</keyword>
<dbReference type="InterPro" id="IPR038005">
    <property type="entry name" value="RX-like_CC"/>
</dbReference>
<dbReference type="Pfam" id="PF18052">
    <property type="entry name" value="Rx_N"/>
    <property type="match status" value="1"/>
</dbReference>
<evidence type="ECO:0000259" key="6">
    <source>
        <dbReference type="Pfam" id="PF00931"/>
    </source>
</evidence>
<accession>A0AAQ3XFN0</accession>
<evidence type="ECO:0000259" key="7">
    <source>
        <dbReference type="Pfam" id="PF18052"/>
    </source>
</evidence>
<dbReference type="Proteomes" id="UP001341281">
    <property type="component" value="Chromosome 10"/>
</dbReference>
<keyword evidence="4" id="KW-0547">Nucleotide-binding</keyword>
<comment type="similarity">
    <text evidence="1">Belongs to the disease resistance NB-LRR family.</text>
</comment>
<evidence type="ECO:0000313" key="9">
    <source>
        <dbReference type="Proteomes" id="UP001341281"/>
    </source>
</evidence>
<dbReference type="Gene3D" id="1.20.5.4130">
    <property type="match status" value="1"/>
</dbReference>
<dbReference type="EMBL" id="CP144754">
    <property type="protein sequence ID" value="WVZ96520.1"/>
    <property type="molecule type" value="Genomic_DNA"/>
</dbReference>
<evidence type="ECO:0000256" key="4">
    <source>
        <dbReference type="ARBA" id="ARBA00022741"/>
    </source>
</evidence>
<keyword evidence="9" id="KW-1185">Reference proteome</keyword>
<reference evidence="8 9" key="1">
    <citation type="submission" date="2024-02" db="EMBL/GenBank/DDBJ databases">
        <title>High-quality chromosome-scale genome assembly of Pensacola bahiagrass (Paspalum notatum Flugge var. saurae).</title>
        <authorList>
            <person name="Vega J.M."/>
            <person name="Podio M."/>
            <person name="Orjuela J."/>
            <person name="Siena L.A."/>
            <person name="Pessino S.C."/>
            <person name="Combes M.C."/>
            <person name="Mariac C."/>
            <person name="Albertini E."/>
            <person name="Pupilli F."/>
            <person name="Ortiz J.P.A."/>
            <person name="Leblanc O."/>
        </authorList>
    </citation>
    <scope>NUCLEOTIDE SEQUENCE [LARGE SCALE GENOMIC DNA]</scope>
    <source>
        <strain evidence="8">R1</strain>
        <tissue evidence="8">Leaf</tissue>
    </source>
</reference>
<dbReference type="InterPro" id="IPR027417">
    <property type="entry name" value="P-loop_NTPase"/>
</dbReference>
<dbReference type="InterPro" id="IPR002182">
    <property type="entry name" value="NB-ARC"/>
</dbReference>
<gene>
    <name evidence="8" type="ORF">U9M48_042150</name>
</gene>
<evidence type="ECO:0000256" key="2">
    <source>
        <dbReference type="ARBA" id="ARBA00022614"/>
    </source>
</evidence>
<organism evidence="8 9">
    <name type="scientific">Paspalum notatum var. saurae</name>
    <dbReference type="NCBI Taxonomy" id="547442"/>
    <lineage>
        <taxon>Eukaryota</taxon>
        <taxon>Viridiplantae</taxon>
        <taxon>Streptophyta</taxon>
        <taxon>Embryophyta</taxon>
        <taxon>Tracheophyta</taxon>
        <taxon>Spermatophyta</taxon>
        <taxon>Magnoliopsida</taxon>
        <taxon>Liliopsida</taxon>
        <taxon>Poales</taxon>
        <taxon>Poaceae</taxon>
        <taxon>PACMAD clade</taxon>
        <taxon>Panicoideae</taxon>
        <taxon>Andropogonodae</taxon>
        <taxon>Paspaleae</taxon>
        <taxon>Paspalinae</taxon>
        <taxon>Paspalum</taxon>
    </lineage>
</organism>
<proteinExistence type="inferred from homology"/>
<keyword evidence="3" id="KW-0677">Repeat</keyword>
<evidence type="ECO:0000256" key="5">
    <source>
        <dbReference type="ARBA" id="ARBA00022821"/>
    </source>
</evidence>
<dbReference type="SUPFAM" id="SSF52540">
    <property type="entry name" value="P-loop containing nucleoside triphosphate hydrolases"/>
    <property type="match status" value="1"/>
</dbReference>